<dbReference type="Pfam" id="PF03403">
    <property type="entry name" value="PAF-AH_p_II"/>
    <property type="match status" value="2"/>
</dbReference>
<feature type="transmembrane region" description="Helical" evidence="5">
    <location>
        <begin position="28"/>
        <end position="46"/>
    </location>
</feature>
<evidence type="ECO:0000256" key="1">
    <source>
        <dbReference type="ARBA" id="ARBA00022801"/>
    </source>
</evidence>
<evidence type="ECO:0000256" key="2">
    <source>
        <dbReference type="ARBA" id="ARBA00022963"/>
    </source>
</evidence>
<protein>
    <recommendedName>
        <fullName evidence="8">Acetylhydrolase</fullName>
    </recommendedName>
</protein>
<keyword evidence="5" id="KW-0812">Transmembrane</keyword>
<organism evidence="6 7">
    <name type="scientific">Saccharibacillus alkalitolerans</name>
    <dbReference type="NCBI Taxonomy" id="2705290"/>
    <lineage>
        <taxon>Bacteria</taxon>
        <taxon>Bacillati</taxon>
        <taxon>Bacillota</taxon>
        <taxon>Bacilli</taxon>
        <taxon>Bacillales</taxon>
        <taxon>Paenibacillaceae</taxon>
        <taxon>Saccharibacillus</taxon>
    </lineage>
</organism>
<feature type="transmembrane region" description="Helical" evidence="5">
    <location>
        <begin position="6"/>
        <end position="21"/>
    </location>
</feature>
<accession>A0ABX0FE72</accession>
<gene>
    <name evidence="6" type="ORF">GYN08_17385</name>
</gene>
<reference evidence="6 7" key="1">
    <citation type="submission" date="2020-01" db="EMBL/GenBank/DDBJ databases">
        <title>Polyphasic characterisation and genomic insights into a novel alkali tolerant bacterium VR-M41.</title>
        <authorList>
            <person name="Vemuluri V.R."/>
        </authorList>
    </citation>
    <scope>NUCLEOTIDE SEQUENCE [LARGE SCALE GENOMIC DNA]</scope>
    <source>
        <strain evidence="6 7">VR-M41</strain>
    </source>
</reference>
<feature type="compositionally biased region" description="Low complexity" evidence="4">
    <location>
        <begin position="313"/>
        <end position="329"/>
    </location>
</feature>
<evidence type="ECO:0000256" key="3">
    <source>
        <dbReference type="ARBA" id="ARBA00023098"/>
    </source>
</evidence>
<dbReference type="InterPro" id="IPR029058">
    <property type="entry name" value="AB_hydrolase_fold"/>
</dbReference>
<dbReference type="Proteomes" id="UP000800303">
    <property type="component" value="Unassembled WGS sequence"/>
</dbReference>
<evidence type="ECO:0000313" key="6">
    <source>
        <dbReference type="EMBL" id="NGZ77082.1"/>
    </source>
</evidence>
<comment type="caution">
    <text evidence="6">The sequence shown here is derived from an EMBL/GenBank/DDBJ whole genome shotgun (WGS) entry which is preliminary data.</text>
</comment>
<keyword evidence="5" id="KW-0472">Membrane</keyword>
<feature type="transmembrane region" description="Helical" evidence="5">
    <location>
        <begin position="89"/>
        <end position="113"/>
    </location>
</feature>
<sequence>MRSMEIVLAALNLAVLVLMLRRKTRTKGWAAAGLAGSAAALLTQVWLEGARWELIPLYAILLLPAAVMLRRIFAREEREVKKPRLSRRLLAGTAALLYGTAAILLPVVLPVFAFEPLKGPYRVGTVTYAWTDQTRPQVHAQNPAKRRELLVQFWYPTDEDAAGAAAPYLSDPRVFAEAFAGNEGVPPLLFDSMRLVRTHSRAAAPLSAAKREYPVVIYSHGNRGWSGQSTFLTEQLASEGYIVVGIEHAGGTNTTVFPDGEVMPFYADAGQELDNGAFDRLADDVWVPDVKFVLDRLEEIADRGGGRGGPESGGSDAQSGSPGSAEAGSGISEAAERFAGRIDTERMGIVGYSMGGAAAVQTLLSDDRLKAGIDMDGGFYGSLRAPNGIGRPFMLISADSTFRPDSMSDEALAQIGASRSEYDETVGELLERQAHAADGGNYVLTLAHTDHTSFSDAPLYSPLLSAASGLDPRGAHAVIRTYTEAFFGKYLKGERVDLSALEAGTENDHTLIKGQ</sequence>
<keyword evidence="3" id="KW-0443">Lipid metabolism</keyword>
<name>A0ABX0FE72_9BACL</name>
<feature type="region of interest" description="Disordered" evidence="4">
    <location>
        <begin position="302"/>
        <end position="329"/>
    </location>
</feature>
<keyword evidence="5" id="KW-1133">Transmembrane helix</keyword>
<evidence type="ECO:0008006" key="8">
    <source>
        <dbReference type="Google" id="ProtNLM"/>
    </source>
</evidence>
<keyword evidence="1" id="KW-0378">Hydrolase</keyword>
<dbReference type="PANTHER" id="PTHR10272:SF0">
    <property type="entry name" value="PLATELET-ACTIVATING FACTOR ACETYLHYDROLASE"/>
    <property type="match status" value="1"/>
</dbReference>
<evidence type="ECO:0000256" key="5">
    <source>
        <dbReference type="SAM" id="Phobius"/>
    </source>
</evidence>
<evidence type="ECO:0000313" key="7">
    <source>
        <dbReference type="Proteomes" id="UP000800303"/>
    </source>
</evidence>
<proteinExistence type="predicted"/>
<dbReference type="SUPFAM" id="SSF53474">
    <property type="entry name" value="alpha/beta-Hydrolases"/>
    <property type="match status" value="1"/>
</dbReference>
<dbReference type="EMBL" id="JAAFGS010000006">
    <property type="protein sequence ID" value="NGZ77082.1"/>
    <property type="molecule type" value="Genomic_DNA"/>
</dbReference>
<feature type="transmembrane region" description="Helical" evidence="5">
    <location>
        <begin position="52"/>
        <end position="69"/>
    </location>
</feature>
<dbReference type="Gene3D" id="3.40.50.1820">
    <property type="entry name" value="alpha/beta hydrolase"/>
    <property type="match status" value="1"/>
</dbReference>
<evidence type="ECO:0000256" key="4">
    <source>
        <dbReference type="SAM" id="MobiDB-lite"/>
    </source>
</evidence>
<keyword evidence="7" id="KW-1185">Reference proteome</keyword>
<dbReference type="PANTHER" id="PTHR10272">
    <property type="entry name" value="PLATELET-ACTIVATING FACTOR ACETYLHYDROLASE"/>
    <property type="match status" value="1"/>
</dbReference>
<keyword evidence="2" id="KW-0442">Lipid degradation</keyword>